<dbReference type="EC" id="2.7.1.30" evidence="2"/>
<evidence type="ECO:0000256" key="1">
    <source>
        <dbReference type="SAM" id="MobiDB-lite"/>
    </source>
</evidence>
<name>A0A6J4QQA0_9ACTN</name>
<feature type="compositionally biased region" description="Low complexity" evidence="1">
    <location>
        <begin position="18"/>
        <end position="44"/>
    </location>
</feature>
<gene>
    <name evidence="2" type="ORF">AVDCRST_MAG80-2312</name>
</gene>
<keyword evidence="2" id="KW-0418">Kinase</keyword>
<evidence type="ECO:0000313" key="2">
    <source>
        <dbReference type="EMBL" id="CAA9451371.1"/>
    </source>
</evidence>
<accession>A0A6J4QQA0</accession>
<feature type="region of interest" description="Disordered" evidence="1">
    <location>
        <begin position="12"/>
        <end position="44"/>
    </location>
</feature>
<protein>
    <submittedName>
        <fullName evidence="2">Glycerol kinase</fullName>
        <ecNumber evidence="2">2.7.1.30</ecNumber>
    </submittedName>
</protein>
<dbReference type="AlphaFoldDB" id="A0A6J4QQA0"/>
<feature type="non-terminal residue" evidence="2">
    <location>
        <position position="44"/>
    </location>
</feature>
<sequence length="44" mass="5167">WPGTTFWRLIREPRGRRCSSSTTTRRSWAGRTRSSRNTTRNRGG</sequence>
<proteinExistence type="predicted"/>
<reference evidence="2" key="1">
    <citation type="submission" date="2020-02" db="EMBL/GenBank/DDBJ databases">
        <authorList>
            <person name="Meier V. D."/>
        </authorList>
    </citation>
    <scope>NUCLEOTIDE SEQUENCE</scope>
    <source>
        <strain evidence="2">AVDCRST_MAG80</strain>
    </source>
</reference>
<keyword evidence="2" id="KW-0808">Transferase</keyword>
<dbReference type="GO" id="GO:0004370">
    <property type="term" value="F:glycerol kinase activity"/>
    <property type="evidence" value="ECO:0007669"/>
    <property type="project" value="UniProtKB-EC"/>
</dbReference>
<dbReference type="EMBL" id="CADCVC010000205">
    <property type="protein sequence ID" value="CAA9451371.1"/>
    <property type="molecule type" value="Genomic_DNA"/>
</dbReference>
<feature type="non-terminal residue" evidence="2">
    <location>
        <position position="1"/>
    </location>
</feature>
<organism evidence="2">
    <name type="scientific">uncultured Rubrobacteraceae bacterium</name>
    <dbReference type="NCBI Taxonomy" id="349277"/>
    <lineage>
        <taxon>Bacteria</taxon>
        <taxon>Bacillati</taxon>
        <taxon>Actinomycetota</taxon>
        <taxon>Rubrobacteria</taxon>
        <taxon>Rubrobacterales</taxon>
        <taxon>Rubrobacteraceae</taxon>
        <taxon>environmental samples</taxon>
    </lineage>
</organism>